<feature type="region of interest" description="Disordered" evidence="9">
    <location>
        <begin position="541"/>
        <end position="565"/>
    </location>
</feature>
<reference evidence="13" key="2">
    <citation type="submission" date="2020-09" db="EMBL/GenBank/DDBJ databases">
        <authorList>
            <person name="Sun Q."/>
            <person name="Zhou Y."/>
        </authorList>
    </citation>
    <scope>NUCLEOTIDE SEQUENCE</scope>
    <source>
        <strain evidence="13">CGMCC 1.15085</strain>
    </source>
</reference>
<feature type="domain" description="Malate synthase N-terminal" evidence="11">
    <location>
        <begin position="14"/>
        <end position="68"/>
    </location>
</feature>
<evidence type="ECO:0000259" key="12">
    <source>
        <dbReference type="Pfam" id="PF20659"/>
    </source>
</evidence>
<dbReference type="GO" id="GO:0005737">
    <property type="term" value="C:cytoplasm"/>
    <property type="evidence" value="ECO:0007669"/>
    <property type="project" value="TreeGrafter"/>
</dbReference>
<evidence type="ECO:0000259" key="11">
    <source>
        <dbReference type="Pfam" id="PF20656"/>
    </source>
</evidence>
<feature type="active site" description="Proton donor" evidence="8">
    <location>
        <position position="447"/>
    </location>
</feature>
<dbReference type="PIRSF" id="PIRSF001363">
    <property type="entry name" value="Malate_synth"/>
    <property type="match status" value="1"/>
</dbReference>
<dbReference type="FunFam" id="3.20.20.360:FF:000001">
    <property type="entry name" value="Malate synthase"/>
    <property type="match status" value="1"/>
</dbReference>
<dbReference type="Pfam" id="PF01274">
    <property type="entry name" value="MS_TIM-barrel"/>
    <property type="match status" value="1"/>
</dbReference>
<dbReference type="InterPro" id="IPR044856">
    <property type="entry name" value="Malate_synth_C_sf"/>
</dbReference>
<dbReference type="AlphaFoldDB" id="A0A916SY55"/>
<dbReference type="PANTHER" id="PTHR42902">
    <property type="entry name" value="MALATE SYNTHASE"/>
    <property type="match status" value="1"/>
</dbReference>
<dbReference type="FunFam" id="1.20.1220.12:FF:000001">
    <property type="entry name" value="Malate synthase"/>
    <property type="match status" value="1"/>
</dbReference>
<dbReference type="GO" id="GO:0006099">
    <property type="term" value="P:tricarboxylic acid cycle"/>
    <property type="evidence" value="ECO:0007669"/>
    <property type="project" value="UniProtKB-KW"/>
</dbReference>
<dbReference type="Pfam" id="PF20656">
    <property type="entry name" value="MS_N"/>
    <property type="match status" value="1"/>
</dbReference>
<dbReference type="Gene3D" id="3.20.20.360">
    <property type="entry name" value="Malate synthase, domain 3"/>
    <property type="match status" value="1"/>
</dbReference>
<dbReference type="GO" id="GO:0006097">
    <property type="term" value="P:glyoxylate cycle"/>
    <property type="evidence" value="ECO:0007669"/>
    <property type="project" value="UniProtKB-KW"/>
</dbReference>
<gene>
    <name evidence="13" type="primary">aceB</name>
    <name evidence="13" type="ORF">GCM10011492_06870</name>
</gene>
<dbReference type="GO" id="GO:0004474">
    <property type="term" value="F:malate synthase activity"/>
    <property type="evidence" value="ECO:0007669"/>
    <property type="project" value="UniProtKB-EC"/>
</dbReference>
<dbReference type="EMBL" id="BMHI01000001">
    <property type="protein sequence ID" value="GGB19638.1"/>
    <property type="molecule type" value="Genomic_DNA"/>
</dbReference>
<feature type="domain" description="Malate synthase C-terminal" evidence="12">
    <location>
        <begin position="416"/>
        <end position="527"/>
    </location>
</feature>
<keyword evidence="3" id="KW-0329">Glyoxylate bypass</keyword>
<evidence type="ECO:0000256" key="2">
    <source>
        <dbReference type="ARBA" id="ARBA00012636"/>
    </source>
</evidence>
<dbReference type="InterPro" id="IPR011076">
    <property type="entry name" value="Malate_synth_sf"/>
</dbReference>
<evidence type="ECO:0000256" key="4">
    <source>
        <dbReference type="ARBA" id="ARBA00022532"/>
    </source>
</evidence>
<feature type="domain" description="Malate synthase TIM barrel" evidence="10">
    <location>
        <begin position="160"/>
        <end position="404"/>
    </location>
</feature>
<feature type="active site" description="Proton acceptor" evidence="8">
    <location>
        <position position="164"/>
    </location>
</feature>
<dbReference type="InterPro" id="IPR048355">
    <property type="entry name" value="MS_C"/>
</dbReference>
<dbReference type="NCBIfam" id="TIGR01344">
    <property type="entry name" value="malate_syn_A"/>
    <property type="match status" value="1"/>
</dbReference>
<evidence type="ECO:0000259" key="10">
    <source>
        <dbReference type="Pfam" id="PF01274"/>
    </source>
</evidence>
<evidence type="ECO:0000256" key="8">
    <source>
        <dbReference type="PIRSR" id="PIRSR001363-1"/>
    </source>
</evidence>
<organism evidence="13 14">
    <name type="scientific">Flexivirga endophytica</name>
    <dbReference type="NCBI Taxonomy" id="1849103"/>
    <lineage>
        <taxon>Bacteria</taxon>
        <taxon>Bacillati</taxon>
        <taxon>Actinomycetota</taxon>
        <taxon>Actinomycetes</taxon>
        <taxon>Micrococcales</taxon>
        <taxon>Dermacoccaceae</taxon>
        <taxon>Flexivirga</taxon>
    </lineage>
</organism>
<dbReference type="Pfam" id="PF20659">
    <property type="entry name" value="MS_C"/>
    <property type="match status" value="1"/>
</dbReference>
<keyword evidence="14" id="KW-1185">Reference proteome</keyword>
<evidence type="ECO:0000256" key="7">
    <source>
        <dbReference type="ARBA" id="ARBA00068441"/>
    </source>
</evidence>
<evidence type="ECO:0000256" key="5">
    <source>
        <dbReference type="ARBA" id="ARBA00022679"/>
    </source>
</evidence>
<keyword evidence="5" id="KW-0808">Transferase</keyword>
<keyword evidence="4" id="KW-0816">Tricarboxylic acid cycle</keyword>
<dbReference type="InterPro" id="IPR048356">
    <property type="entry name" value="MS_N"/>
</dbReference>
<evidence type="ECO:0000256" key="9">
    <source>
        <dbReference type="SAM" id="MobiDB-lite"/>
    </source>
</evidence>
<dbReference type="InterPro" id="IPR046363">
    <property type="entry name" value="MS_N_TIM-barrel_dom"/>
</dbReference>
<dbReference type="InterPro" id="IPR006252">
    <property type="entry name" value="Malate_synthA"/>
</dbReference>
<comment type="caution">
    <text evidence="13">The sequence shown here is derived from an EMBL/GenBank/DDBJ whole genome shotgun (WGS) entry which is preliminary data.</text>
</comment>
<dbReference type="EC" id="2.3.3.9" evidence="2"/>
<evidence type="ECO:0000313" key="13">
    <source>
        <dbReference type="EMBL" id="GGB19638.1"/>
    </source>
</evidence>
<dbReference type="SUPFAM" id="SSF51645">
    <property type="entry name" value="Malate synthase G"/>
    <property type="match status" value="1"/>
</dbReference>
<dbReference type="Gene3D" id="1.20.1220.12">
    <property type="entry name" value="Malate synthase, domain III"/>
    <property type="match status" value="1"/>
</dbReference>
<name>A0A916SY55_9MICO</name>
<dbReference type="InterPro" id="IPR001465">
    <property type="entry name" value="Malate_synthase_TIM"/>
</dbReference>
<evidence type="ECO:0000256" key="3">
    <source>
        <dbReference type="ARBA" id="ARBA00022435"/>
    </source>
</evidence>
<comment type="similarity">
    <text evidence="1">Belongs to the malate synthase family.</text>
</comment>
<evidence type="ECO:0000256" key="1">
    <source>
        <dbReference type="ARBA" id="ARBA00006394"/>
    </source>
</evidence>
<comment type="catalytic activity">
    <reaction evidence="6">
        <text>glyoxylate + acetyl-CoA + H2O = (S)-malate + CoA + H(+)</text>
        <dbReference type="Rhea" id="RHEA:18181"/>
        <dbReference type="ChEBI" id="CHEBI:15377"/>
        <dbReference type="ChEBI" id="CHEBI:15378"/>
        <dbReference type="ChEBI" id="CHEBI:15589"/>
        <dbReference type="ChEBI" id="CHEBI:36655"/>
        <dbReference type="ChEBI" id="CHEBI:57287"/>
        <dbReference type="ChEBI" id="CHEBI:57288"/>
        <dbReference type="EC" id="2.3.3.9"/>
    </reaction>
</comment>
<dbReference type="RefSeq" id="WP_188835524.1">
    <property type="nucleotide sequence ID" value="NZ_BMHI01000001.1"/>
</dbReference>
<sequence>MCETHGTPVVHGTKHPRFDQIVTPEALAFVATLDGAFAGRRAELLAQRRARAKEISAGADLDFLPETASIRADPTWKVAAPAPGLSDRRCELIAPASPSTAAHAMNSGASTWLADLEDGVAPSWQNIIDGQITLYDAIRGDLSYKSSDGATLTTDGDGPTIIMRPRGWHLCEKHITIDGRPISASLFDFGLYFFHNAKQLIQNGAGPYFYLPKIESHLEARLWNDVFVLAQRELGIPQGTIRATVLIETVPAAFEMDEILYELRSHCSGMNAGRWDYIFSYVRTFSHRGDEFVLPDRDKITMTTPILRSLTQLLIATCHKRWAYAIGGPAAVNPTGQDEESRHRALAQVTAEKQREATEGFDGSWVAHPALVETCLAAYKSILGDRTDQRSLRRAVGVNARDLVSLEGTQQTISLGGVRTNVSVALRYLASWVDGTGAVAIDNLMEDAATVEISRAQLWQWLHHESQLAEGPHVTRELLDRVIDEEMAKLTRGLDADATARYQAAREVLEVTALSDYLPGFFTNYAYVRYLTEQALRMKQPNTREDLRQSEQVEQSAAGSAEPAA</sequence>
<evidence type="ECO:0000256" key="6">
    <source>
        <dbReference type="ARBA" id="ARBA00047918"/>
    </source>
</evidence>
<accession>A0A916SY55</accession>
<feature type="compositionally biased region" description="Basic and acidic residues" evidence="9">
    <location>
        <begin position="542"/>
        <end position="551"/>
    </location>
</feature>
<protein>
    <recommendedName>
        <fullName evidence="7">Malate synthase</fullName>
        <ecNumber evidence="2">2.3.3.9</ecNumber>
    </recommendedName>
</protein>
<reference evidence="13" key="1">
    <citation type="journal article" date="2014" name="Int. J. Syst. Evol. Microbiol.">
        <title>Complete genome sequence of Corynebacterium casei LMG S-19264T (=DSM 44701T), isolated from a smear-ripened cheese.</title>
        <authorList>
            <consortium name="US DOE Joint Genome Institute (JGI-PGF)"/>
            <person name="Walter F."/>
            <person name="Albersmeier A."/>
            <person name="Kalinowski J."/>
            <person name="Ruckert C."/>
        </authorList>
    </citation>
    <scope>NUCLEOTIDE SEQUENCE</scope>
    <source>
        <strain evidence="13">CGMCC 1.15085</strain>
    </source>
</reference>
<dbReference type="PANTHER" id="PTHR42902:SF1">
    <property type="entry name" value="MALATE SYNTHASE 1-RELATED"/>
    <property type="match status" value="1"/>
</dbReference>
<evidence type="ECO:0000313" key="14">
    <source>
        <dbReference type="Proteomes" id="UP000636793"/>
    </source>
</evidence>
<dbReference type="Proteomes" id="UP000636793">
    <property type="component" value="Unassembled WGS sequence"/>
</dbReference>
<proteinExistence type="inferred from homology"/>